<dbReference type="InterPro" id="IPR032696">
    <property type="entry name" value="SQ_cyclase_C"/>
</dbReference>
<evidence type="ECO:0000313" key="7">
    <source>
        <dbReference type="Proteomes" id="UP000324241"/>
    </source>
</evidence>
<dbReference type="GeneID" id="54334208"/>
<feature type="domain" description="Squalene cyclase N-terminal" evidence="5">
    <location>
        <begin position="16"/>
        <end position="309"/>
    </location>
</feature>
<dbReference type="Proteomes" id="UP000324241">
    <property type="component" value="Unassembled WGS sequence"/>
</dbReference>
<keyword evidence="1" id="KW-0677">Repeat</keyword>
<keyword evidence="2 3" id="KW-0413">Isomerase</keyword>
<dbReference type="NCBIfam" id="TIGR01787">
    <property type="entry name" value="squalene_cyclas"/>
    <property type="match status" value="1"/>
</dbReference>
<gene>
    <name evidence="6" type="ORF">ATNIH1004_011507</name>
</gene>
<evidence type="ECO:0000256" key="2">
    <source>
        <dbReference type="ARBA" id="ARBA00023235"/>
    </source>
</evidence>
<dbReference type="InterPro" id="IPR032697">
    <property type="entry name" value="SQ_cyclase_N"/>
</dbReference>
<evidence type="ECO:0000259" key="4">
    <source>
        <dbReference type="Pfam" id="PF13243"/>
    </source>
</evidence>
<reference evidence="6 7" key="1">
    <citation type="submission" date="2019-08" db="EMBL/GenBank/DDBJ databases">
        <title>The genome sequence of a newly discovered highly antifungal drug resistant Aspergillus species, Aspergillus tanneri NIH 1004.</title>
        <authorList>
            <person name="Mounaud S."/>
            <person name="Singh I."/>
            <person name="Joardar V."/>
            <person name="Pakala S."/>
            <person name="Pakala S."/>
            <person name="Venepally P."/>
            <person name="Chung J.K."/>
            <person name="Losada L."/>
            <person name="Nierman W.C."/>
        </authorList>
    </citation>
    <scope>NUCLEOTIDE SEQUENCE [LARGE SCALE GENOMIC DNA]</scope>
    <source>
        <strain evidence="6 7">NIH1004</strain>
    </source>
</reference>
<dbReference type="InterPro" id="IPR008930">
    <property type="entry name" value="Terpenoid_cyclase/PrenylTrfase"/>
</dbReference>
<evidence type="ECO:0000256" key="1">
    <source>
        <dbReference type="ARBA" id="ARBA00022737"/>
    </source>
</evidence>
<dbReference type="GO" id="GO:0016866">
    <property type="term" value="F:intramolecular transferase activity"/>
    <property type="evidence" value="ECO:0007669"/>
    <property type="project" value="InterPro"/>
</dbReference>
<dbReference type="GO" id="GO:0016104">
    <property type="term" value="P:triterpenoid biosynthetic process"/>
    <property type="evidence" value="ECO:0007669"/>
    <property type="project" value="InterPro"/>
</dbReference>
<dbReference type="Gene3D" id="1.50.10.20">
    <property type="match status" value="2"/>
</dbReference>
<dbReference type="SUPFAM" id="SSF48239">
    <property type="entry name" value="Terpenoid cyclases/Protein prenyltransferases"/>
    <property type="match status" value="2"/>
</dbReference>
<accession>A0A5M9M674</accession>
<evidence type="ECO:0000313" key="6">
    <source>
        <dbReference type="EMBL" id="KAA8642562.1"/>
    </source>
</evidence>
<feature type="domain" description="Squalene cyclase C-terminal" evidence="4">
    <location>
        <begin position="319"/>
        <end position="652"/>
    </location>
</feature>
<dbReference type="OrthoDB" id="21502at2759"/>
<dbReference type="InterPro" id="IPR006400">
    <property type="entry name" value="Hopene-cyclase"/>
</dbReference>
<dbReference type="SFLD" id="SFLDG01016">
    <property type="entry name" value="Prenyltransferase_Like_2"/>
    <property type="match status" value="1"/>
</dbReference>
<dbReference type="Pfam" id="PF13243">
    <property type="entry name" value="SQHop_cyclase_C"/>
    <property type="match status" value="1"/>
</dbReference>
<name>A0A5M9M674_9EURO</name>
<dbReference type="InterPro" id="IPR018333">
    <property type="entry name" value="Squalene_cyclase"/>
</dbReference>
<dbReference type="PANTHER" id="PTHR11764:SF82">
    <property type="entry name" value="TERPENE CYCLASE_MUTASE FAMILY MEMBER"/>
    <property type="match status" value="1"/>
</dbReference>
<evidence type="ECO:0000256" key="3">
    <source>
        <dbReference type="RuleBase" id="RU362003"/>
    </source>
</evidence>
<dbReference type="EC" id="5.4.99.-" evidence="3"/>
<dbReference type="Pfam" id="PF13249">
    <property type="entry name" value="SQHop_cyclase_N"/>
    <property type="match status" value="1"/>
</dbReference>
<dbReference type="NCBIfam" id="TIGR01507">
    <property type="entry name" value="hopene_cyclase"/>
    <property type="match status" value="1"/>
</dbReference>
<dbReference type="VEuPathDB" id="FungiDB:EYZ11_006339"/>
<protein>
    <recommendedName>
        <fullName evidence="3">Terpene cyclase/mutase family member</fullName>
        <ecNumber evidence="3">5.4.99.-</ecNumber>
    </recommendedName>
</protein>
<proteinExistence type="inferred from homology"/>
<comment type="similarity">
    <text evidence="3">Belongs to the terpene cyclase/mutase family.</text>
</comment>
<dbReference type="AlphaFoldDB" id="A0A5M9M674"/>
<evidence type="ECO:0000259" key="5">
    <source>
        <dbReference type="Pfam" id="PF13249"/>
    </source>
</evidence>
<dbReference type="CDD" id="cd02892">
    <property type="entry name" value="SQCY_1"/>
    <property type="match status" value="1"/>
</dbReference>
<dbReference type="RefSeq" id="XP_033421924.1">
    <property type="nucleotide sequence ID" value="XM_033576069.1"/>
</dbReference>
<sequence length="676" mass="75248">MSTNEATISGARSALERATKYSLQHANEDGHWCGELRSNATITAEYIFLRQALSLDQSNDSEALCLWLLSEQHPDGSWGIAPDYSGDVSTSVEAYLALKLLNVPPEHPAMGRACNYILSVGGVAKVRIFTRIYLAMFGLFPWDAVPCLPAELILMPSWAPINIYKFSSWARSTIVPLAIVCHHRPIYDLPNGALVDNPYLDELWQDPSIKMVPYCPGELWKSDKLAFTFSIVDSMLHYLGGLRSFPLRGYSRRLCLDWILEHQEDKGDWAGIFPPMHLGLLALTLEGFGLTDPPVCKGLEAVERFSLNDSYGKRVQACVSPVWDTILMSIALCDSSIPGDNDGLKKAIKWIQHRQLLVPRGDWRVYNRKLASGGFSFEYFNSWYPDVDDTAAAIIAFVKYESEWTVQSIVLAVSWILGMQNRDGGWAAFDTNNDALFLNKIPFSDMDSLCDPSSADVTGRVLEAFGLLIQSPYKKQLCSSLIGRILLSSGRAIHYLLSTQELTGRWYGRWGCNYLYGTSNVLCGLAYFVGHTSQVENAIAAGVEWLISVQNADGGWGEGLDSYLSAGITANSDSVASQTAWAVMALLSYLPPTARAIERGIDFLVQSQGEAKEHGATWSETKYTGTGFPRFFYLGYSLYPHYFPMMALGRYLQQTRTNGSSQLGNWLKEKLERLNT</sequence>
<dbReference type="PANTHER" id="PTHR11764">
    <property type="entry name" value="TERPENE CYCLASE/MUTASE FAMILY MEMBER"/>
    <property type="match status" value="1"/>
</dbReference>
<organism evidence="6 7">
    <name type="scientific">Aspergillus tanneri</name>
    <dbReference type="NCBI Taxonomy" id="1220188"/>
    <lineage>
        <taxon>Eukaryota</taxon>
        <taxon>Fungi</taxon>
        <taxon>Dikarya</taxon>
        <taxon>Ascomycota</taxon>
        <taxon>Pezizomycotina</taxon>
        <taxon>Eurotiomycetes</taxon>
        <taxon>Eurotiomycetidae</taxon>
        <taxon>Eurotiales</taxon>
        <taxon>Aspergillaceae</taxon>
        <taxon>Aspergillus</taxon>
        <taxon>Aspergillus subgen. Circumdati</taxon>
    </lineage>
</organism>
<dbReference type="EMBL" id="QUQM01000008">
    <property type="protein sequence ID" value="KAA8642562.1"/>
    <property type="molecule type" value="Genomic_DNA"/>
</dbReference>
<dbReference type="GO" id="GO:0005811">
    <property type="term" value="C:lipid droplet"/>
    <property type="evidence" value="ECO:0007669"/>
    <property type="project" value="InterPro"/>
</dbReference>
<comment type="caution">
    <text evidence="6">The sequence shown here is derived from an EMBL/GenBank/DDBJ whole genome shotgun (WGS) entry which is preliminary data.</text>
</comment>